<dbReference type="GO" id="GO:0015419">
    <property type="term" value="F:ABC-type sulfate transporter activity"/>
    <property type="evidence" value="ECO:0007669"/>
    <property type="project" value="InterPro"/>
</dbReference>
<dbReference type="AlphaFoldDB" id="A0A6J6TBZ3"/>
<proteinExistence type="predicted"/>
<dbReference type="InterPro" id="IPR035906">
    <property type="entry name" value="MetI-like_sf"/>
</dbReference>
<dbReference type="Gene3D" id="1.10.3720.10">
    <property type="entry name" value="MetI-like"/>
    <property type="match status" value="1"/>
</dbReference>
<feature type="transmembrane region" description="Helical" evidence="6">
    <location>
        <begin position="42"/>
        <end position="61"/>
    </location>
</feature>
<organism evidence="7">
    <name type="scientific">freshwater metagenome</name>
    <dbReference type="NCBI Taxonomy" id="449393"/>
    <lineage>
        <taxon>unclassified sequences</taxon>
        <taxon>metagenomes</taxon>
        <taxon>ecological metagenomes</taxon>
    </lineage>
</organism>
<sequence>MLAWARALGEFGATITFAGNIIGRTQTLPLAIYAQLDSNPDAAIALSLVLLVVSLAILISLRDKWLRPM</sequence>
<gene>
    <name evidence="7" type="ORF">UFOPK2766_01282</name>
</gene>
<dbReference type="PANTHER" id="PTHR30406">
    <property type="entry name" value="SULFATE TRANSPORT SYSTEM PERMEASE PROTEIN"/>
    <property type="match status" value="1"/>
</dbReference>
<keyword evidence="4 6" id="KW-1133">Transmembrane helix</keyword>
<evidence type="ECO:0000256" key="4">
    <source>
        <dbReference type="ARBA" id="ARBA00022989"/>
    </source>
</evidence>
<keyword evidence="3 6" id="KW-0812">Transmembrane</keyword>
<dbReference type="InterPro" id="IPR005667">
    <property type="entry name" value="Sulph_transpt2"/>
</dbReference>
<dbReference type="EMBL" id="CAEZYU010000056">
    <property type="protein sequence ID" value="CAB4744618.1"/>
    <property type="molecule type" value="Genomic_DNA"/>
</dbReference>
<keyword evidence="2" id="KW-0813">Transport</keyword>
<dbReference type="PANTHER" id="PTHR30406:SF8">
    <property type="entry name" value="SULFATE TRANSPORT SYSTEM PERMEASE PROTEIN CYST"/>
    <property type="match status" value="1"/>
</dbReference>
<evidence type="ECO:0000256" key="1">
    <source>
        <dbReference type="ARBA" id="ARBA00004141"/>
    </source>
</evidence>
<evidence type="ECO:0000256" key="6">
    <source>
        <dbReference type="SAM" id="Phobius"/>
    </source>
</evidence>
<name>A0A6J6TBZ3_9ZZZZ</name>
<keyword evidence="5 6" id="KW-0472">Membrane</keyword>
<dbReference type="SUPFAM" id="SSF161098">
    <property type="entry name" value="MetI-like"/>
    <property type="match status" value="1"/>
</dbReference>
<protein>
    <submittedName>
        <fullName evidence="7">Unannotated protein</fullName>
    </submittedName>
</protein>
<evidence type="ECO:0000256" key="3">
    <source>
        <dbReference type="ARBA" id="ARBA00022692"/>
    </source>
</evidence>
<evidence type="ECO:0000256" key="2">
    <source>
        <dbReference type="ARBA" id="ARBA00022448"/>
    </source>
</evidence>
<accession>A0A6J6TBZ3</accession>
<evidence type="ECO:0000313" key="7">
    <source>
        <dbReference type="EMBL" id="CAB4744618.1"/>
    </source>
</evidence>
<dbReference type="GO" id="GO:0005886">
    <property type="term" value="C:plasma membrane"/>
    <property type="evidence" value="ECO:0007669"/>
    <property type="project" value="TreeGrafter"/>
</dbReference>
<comment type="subcellular location">
    <subcellularLocation>
        <location evidence="1">Membrane</location>
        <topology evidence="1">Multi-pass membrane protein</topology>
    </subcellularLocation>
</comment>
<evidence type="ECO:0000256" key="5">
    <source>
        <dbReference type="ARBA" id="ARBA00023136"/>
    </source>
</evidence>
<reference evidence="7" key="1">
    <citation type="submission" date="2020-05" db="EMBL/GenBank/DDBJ databases">
        <authorList>
            <person name="Chiriac C."/>
            <person name="Salcher M."/>
            <person name="Ghai R."/>
            <person name="Kavagutti S V."/>
        </authorList>
    </citation>
    <scope>NUCLEOTIDE SEQUENCE</scope>
</reference>